<dbReference type="Gene3D" id="1.10.10.10">
    <property type="entry name" value="Winged helix-like DNA-binding domain superfamily/Winged helix DNA-binding domain"/>
    <property type="match status" value="1"/>
</dbReference>
<gene>
    <name evidence="3" type="ORF">FD19_GL001385</name>
</gene>
<dbReference type="GO" id="GO:0006950">
    <property type="term" value="P:response to stress"/>
    <property type="evidence" value="ECO:0007669"/>
    <property type="project" value="TreeGrafter"/>
</dbReference>
<sequence>MADEIKAELAAGKLVEYEQLSKIYDDIVKQPRPRLTVEGQGKILLALADEDHLSQRQLAERLGISPQSTSEFVAKLAKRGLVSLSKSATDKRVNLVNLTDAGRTEVESAPAEVPPFLNALSNDDLDQLSQLLDKITTAMYNDIDVANPTLAVKFHKLFASRYLKRFQQ</sequence>
<dbReference type="InterPro" id="IPR036388">
    <property type="entry name" value="WH-like_DNA-bd_sf"/>
</dbReference>
<dbReference type="GO" id="GO:0003677">
    <property type="term" value="F:DNA binding"/>
    <property type="evidence" value="ECO:0007669"/>
    <property type="project" value="UniProtKB-KW"/>
</dbReference>
<dbReference type="PANTHER" id="PTHR33164:SF101">
    <property type="entry name" value="TRANSCRIPTIONAL REPRESSOR MPRA"/>
    <property type="match status" value="1"/>
</dbReference>
<protein>
    <submittedName>
        <fullName evidence="3">MarR family transcriptional regulator</fullName>
    </submittedName>
</protein>
<dbReference type="STRING" id="1423810.FD19_GL001385"/>
<proteinExistence type="predicted"/>
<evidence type="ECO:0000313" key="3">
    <source>
        <dbReference type="EMBL" id="KRM87229.1"/>
    </source>
</evidence>
<comment type="caution">
    <text evidence="3">The sequence shown here is derived from an EMBL/GenBank/DDBJ whole genome shotgun (WGS) entry which is preliminary data.</text>
</comment>
<dbReference type="SUPFAM" id="SSF46785">
    <property type="entry name" value="Winged helix' DNA-binding domain"/>
    <property type="match status" value="1"/>
</dbReference>
<organism evidence="3 4">
    <name type="scientific">Lacticaseibacillus thailandensis DSM 22698 = JCM 13996</name>
    <dbReference type="NCBI Taxonomy" id="1423810"/>
    <lineage>
        <taxon>Bacteria</taxon>
        <taxon>Bacillati</taxon>
        <taxon>Bacillota</taxon>
        <taxon>Bacilli</taxon>
        <taxon>Lactobacillales</taxon>
        <taxon>Lactobacillaceae</taxon>
        <taxon>Lacticaseibacillus</taxon>
    </lineage>
</organism>
<dbReference type="EMBL" id="AYZK01000003">
    <property type="protein sequence ID" value="KRM87229.1"/>
    <property type="molecule type" value="Genomic_DNA"/>
</dbReference>
<dbReference type="PROSITE" id="PS50995">
    <property type="entry name" value="HTH_MARR_2"/>
    <property type="match status" value="1"/>
</dbReference>
<dbReference type="CDD" id="cd00090">
    <property type="entry name" value="HTH_ARSR"/>
    <property type="match status" value="1"/>
</dbReference>
<dbReference type="InterPro" id="IPR012318">
    <property type="entry name" value="HTH_CRP"/>
</dbReference>
<accession>A0A0R2C659</accession>
<evidence type="ECO:0000313" key="4">
    <source>
        <dbReference type="Proteomes" id="UP000051789"/>
    </source>
</evidence>
<evidence type="ECO:0000256" key="1">
    <source>
        <dbReference type="ARBA" id="ARBA00023125"/>
    </source>
</evidence>
<dbReference type="InterPro" id="IPR011991">
    <property type="entry name" value="ArsR-like_HTH"/>
</dbReference>
<dbReference type="PATRIC" id="fig|1423810.4.peg.1424"/>
<dbReference type="Pfam" id="PF12802">
    <property type="entry name" value="MarR_2"/>
    <property type="match status" value="1"/>
</dbReference>
<dbReference type="GO" id="GO:0003700">
    <property type="term" value="F:DNA-binding transcription factor activity"/>
    <property type="evidence" value="ECO:0007669"/>
    <property type="project" value="InterPro"/>
</dbReference>
<dbReference type="RefSeq" id="WP_056969378.1">
    <property type="nucleotide sequence ID" value="NZ_AYZK01000003.1"/>
</dbReference>
<dbReference type="SMART" id="SM00419">
    <property type="entry name" value="HTH_CRP"/>
    <property type="match status" value="1"/>
</dbReference>
<dbReference type="PANTHER" id="PTHR33164">
    <property type="entry name" value="TRANSCRIPTIONAL REGULATOR, MARR FAMILY"/>
    <property type="match status" value="1"/>
</dbReference>
<keyword evidence="4" id="KW-1185">Reference proteome</keyword>
<dbReference type="Proteomes" id="UP000051789">
    <property type="component" value="Unassembled WGS sequence"/>
</dbReference>
<dbReference type="SMART" id="SM00347">
    <property type="entry name" value="HTH_MARR"/>
    <property type="match status" value="1"/>
</dbReference>
<dbReference type="InterPro" id="IPR000835">
    <property type="entry name" value="HTH_MarR-typ"/>
</dbReference>
<dbReference type="InterPro" id="IPR039422">
    <property type="entry name" value="MarR/SlyA-like"/>
</dbReference>
<name>A0A0R2C659_9LACO</name>
<keyword evidence="1" id="KW-0238">DNA-binding</keyword>
<dbReference type="AlphaFoldDB" id="A0A0R2C659"/>
<dbReference type="InterPro" id="IPR036390">
    <property type="entry name" value="WH_DNA-bd_sf"/>
</dbReference>
<evidence type="ECO:0000259" key="2">
    <source>
        <dbReference type="PROSITE" id="PS50995"/>
    </source>
</evidence>
<feature type="domain" description="HTH marR-type" evidence="2">
    <location>
        <begin position="1"/>
        <end position="137"/>
    </location>
</feature>
<reference evidence="3 4" key="1">
    <citation type="journal article" date="2015" name="Genome Announc.">
        <title>Expanding the biotechnology potential of lactobacilli through comparative genomics of 213 strains and associated genera.</title>
        <authorList>
            <person name="Sun Z."/>
            <person name="Harris H.M."/>
            <person name="McCann A."/>
            <person name="Guo C."/>
            <person name="Argimon S."/>
            <person name="Zhang W."/>
            <person name="Yang X."/>
            <person name="Jeffery I.B."/>
            <person name="Cooney J.C."/>
            <person name="Kagawa T.F."/>
            <person name="Liu W."/>
            <person name="Song Y."/>
            <person name="Salvetti E."/>
            <person name="Wrobel A."/>
            <person name="Rasinkangas P."/>
            <person name="Parkhill J."/>
            <person name="Rea M.C."/>
            <person name="O'Sullivan O."/>
            <person name="Ritari J."/>
            <person name="Douillard F.P."/>
            <person name="Paul Ross R."/>
            <person name="Yang R."/>
            <person name="Briner A.E."/>
            <person name="Felis G.E."/>
            <person name="de Vos W.M."/>
            <person name="Barrangou R."/>
            <person name="Klaenhammer T.R."/>
            <person name="Caufield P.W."/>
            <person name="Cui Y."/>
            <person name="Zhang H."/>
            <person name="O'Toole P.W."/>
        </authorList>
    </citation>
    <scope>NUCLEOTIDE SEQUENCE [LARGE SCALE GENOMIC DNA]</scope>
    <source>
        <strain evidence="3 4">DSM 22698</strain>
    </source>
</reference>